<dbReference type="InterPro" id="IPR011646">
    <property type="entry name" value="KAP_P-loop"/>
</dbReference>
<keyword evidence="6" id="KW-1185">Reference proteome</keyword>
<feature type="compositionally biased region" description="Polar residues" evidence="2">
    <location>
        <begin position="910"/>
        <end position="919"/>
    </location>
</feature>
<dbReference type="PANTHER" id="PTHR22674">
    <property type="entry name" value="NTPASE, KAP FAMILY P-LOOP DOMAIN-CONTAINING 1"/>
    <property type="match status" value="1"/>
</dbReference>
<evidence type="ECO:0000313" key="5">
    <source>
        <dbReference type="EMBL" id="SDE35753.1"/>
    </source>
</evidence>
<feature type="region of interest" description="Disordered" evidence="2">
    <location>
        <begin position="130"/>
        <end position="155"/>
    </location>
</feature>
<accession>A0A1G7C960</accession>
<name>A0A1G7C960_9FLAO</name>
<feature type="coiled-coil region" evidence="1">
    <location>
        <begin position="440"/>
        <end position="531"/>
    </location>
</feature>
<protein>
    <submittedName>
        <fullName evidence="5">KAP family P-loop domain-containing protein</fullName>
    </submittedName>
</protein>
<feature type="transmembrane region" description="Helical" evidence="3">
    <location>
        <begin position="567"/>
        <end position="589"/>
    </location>
</feature>
<dbReference type="OrthoDB" id="88903at2"/>
<sequence>MVQRDYTDIVKETLNAAYGFNLQKEVELPKGRPFKFSLGDPENKVVVDIRPLSESIEIEFISSDIVPYVGEAMYIFGPSVHYFLVYEAGLYSSDISQLESIISDDSGVNISILDQDSIQDLRLRHLPSETVAESEATKTTKKSQQSSTFDEAAEIDANAPNTSITEYNSSEFLALPEVQSRQFFVVGTQWGAYEQSQRFIDQGIWDNGTNEDVKQLVNTIQVGDILIQRADAENQKISTLHIKAMGVVTQLQQDNSPMKVNWALHGFGYSIPSIESYHDSIVQPSKEEITLLIETFNDFQLGDFVKHLTPLPLPHNTQTIAGILSDADIGVDYLNITKDIAAFSRVIAAKSFLPPLAIALFGKWGSGKSFFMRKLKEQIEELTVQTEGDHFCRGIAQVHFNAWSYMDSNLWASIVTRIFEGLQQYISNDTTAKNVKKEVEKALTSKLNSTNQELETLKIEKNLIDNKLSVLKTKRKKLEDDLSKKIKEIKENTLVSVLKNVDAEFDVQNKIEKAIRTNKSMNQNVEDFKEIIPEKYWKTPDEFYEQATAITTFLKVFFDKNKWWKNILWLLGIIIIILGVPLAVSYIGAVVGLTNLRLSPETWSLLTVAGGLAIRGINTYTKMQPLVASFWEIREDYALKKEEATQSFAQQQKALTEEIENYRREIEGLNQQIILSTHEQATLKFRLKNTLSTEALHSFIERKSESKDYAKHLGIISTIRKDFEILSELFTDHNDEVKKVKKEAAEQFKNYFEHPLERIILYIDDLDRCPEERVVEVLEAVNLLMAYPLFVVVVGVDPRWVKNALYKRHQLQFTSQTENSHVELIKPSAYLEKIFQVPFNLKKPSDTSVKFMLKSLAETQPVAILSSENASESFTGSLDDTATIETTTEASEGTENKNETLLKPNDANEESVSLNTDPSLSEVKKPQPIEIESLTFSKTEITLIQTMSPIVGGSPRAIKRFINIFRIVKAHEDYPNNLSADETKVVLFLLALPLGNYKKLYAPFIDKMKNHSEIETFESFFMSFKDATYNGKEVQVLASELQEIITLDKNNLGATPLASFSKQFPLLKRFSYVID</sequence>
<dbReference type="InterPro" id="IPR052754">
    <property type="entry name" value="NTPase_KAP_P-loop"/>
</dbReference>
<dbReference type="SUPFAM" id="SSF52540">
    <property type="entry name" value="P-loop containing nucleoside triphosphate hydrolases"/>
    <property type="match status" value="1"/>
</dbReference>
<evidence type="ECO:0000256" key="3">
    <source>
        <dbReference type="SAM" id="Phobius"/>
    </source>
</evidence>
<dbReference type="STRING" id="227084.SAMN05421855_101249"/>
<keyword evidence="3" id="KW-0472">Membrane</keyword>
<organism evidence="5 6">
    <name type="scientific">Ulvibacter litoralis</name>
    <dbReference type="NCBI Taxonomy" id="227084"/>
    <lineage>
        <taxon>Bacteria</taxon>
        <taxon>Pseudomonadati</taxon>
        <taxon>Bacteroidota</taxon>
        <taxon>Flavobacteriia</taxon>
        <taxon>Flavobacteriales</taxon>
        <taxon>Flavobacteriaceae</taxon>
        <taxon>Ulvibacter</taxon>
    </lineage>
</organism>
<evidence type="ECO:0000259" key="4">
    <source>
        <dbReference type="Pfam" id="PF07693"/>
    </source>
</evidence>
<dbReference type="PANTHER" id="PTHR22674:SF6">
    <property type="entry name" value="NTPASE KAP FAMILY P-LOOP DOMAIN-CONTAINING PROTEIN 1"/>
    <property type="match status" value="1"/>
</dbReference>
<feature type="coiled-coil region" evidence="1">
    <location>
        <begin position="645"/>
        <end position="679"/>
    </location>
</feature>
<evidence type="ECO:0000313" key="6">
    <source>
        <dbReference type="Proteomes" id="UP000199321"/>
    </source>
</evidence>
<evidence type="ECO:0000256" key="1">
    <source>
        <dbReference type="SAM" id="Coils"/>
    </source>
</evidence>
<dbReference type="RefSeq" id="WP_093139563.1">
    <property type="nucleotide sequence ID" value="NZ_BMWO01000001.1"/>
</dbReference>
<keyword evidence="3" id="KW-0812">Transmembrane</keyword>
<feature type="domain" description="KAP NTPase" evidence="4">
    <location>
        <begin position="341"/>
        <end position="493"/>
    </location>
</feature>
<dbReference type="Pfam" id="PF07693">
    <property type="entry name" value="KAP_NTPase"/>
    <property type="match status" value="2"/>
</dbReference>
<dbReference type="AlphaFoldDB" id="A0A1G7C960"/>
<keyword evidence="1" id="KW-0175">Coiled coil</keyword>
<dbReference type="InterPro" id="IPR027417">
    <property type="entry name" value="P-loop_NTPase"/>
</dbReference>
<dbReference type="EMBL" id="FNBA01000001">
    <property type="protein sequence ID" value="SDE35753.1"/>
    <property type="molecule type" value="Genomic_DNA"/>
</dbReference>
<gene>
    <name evidence="5" type="ORF">SAMN05421855_101249</name>
</gene>
<proteinExistence type="predicted"/>
<keyword evidence="3" id="KW-1133">Transmembrane helix</keyword>
<dbReference type="Proteomes" id="UP000199321">
    <property type="component" value="Unassembled WGS sequence"/>
</dbReference>
<reference evidence="5 6" key="1">
    <citation type="submission" date="2016-10" db="EMBL/GenBank/DDBJ databases">
        <authorList>
            <person name="de Groot N.N."/>
        </authorList>
    </citation>
    <scope>NUCLEOTIDE SEQUENCE [LARGE SCALE GENOMIC DNA]</scope>
    <source>
        <strain evidence="5 6">DSM 16195</strain>
    </source>
</reference>
<evidence type="ECO:0000256" key="2">
    <source>
        <dbReference type="SAM" id="MobiDB-lite"/>
    </source>
</evidence>
<feature type="domain" description="KAP NTPase" evidence="4">
    <location>
        <begin position="699"/>
        <end position="969"/>
    </location>
</feature>
<feature type="region of interest" description="Disordered" evidence="2">
    <location>
        <begin position="886"/>
        <end position="922"/>
    </location>
</feature>